<evidence type="ECO:0000313" key="4">
    <source>
        <dbReference type="EMBL" id="KAG8569265.1"/>
    </source>
</evidence>
<evidence type="ECO:0000313" key="5">
    <source>
        <dbReference type="Proteomes" id="UP000824782"/>
    </source>
</evidence>
<dbReference type="EMBL" id="WNYA01000006">
    <property type="protein sequence ID" value="KAG8569265.1"/>
    <property type="molecule type" value="Genomic_DNA"/>
</dbReference>
<protein>
    <recommendedName>
        <fullName evidence="6">Interleukin-18</fullName>
    </recommendedName>
</protein>
<evidence type="ECO:0008006" key="6">
    <source>
        <dbReference type="Google" id="ProtNLM"/>
    </source>
</evidence>
<comment type="subcellular location">
    <subcellularLocation>
        <location evidence="1">Secreted</location>
    </subcellularLocation>
</comment>
<dbReference type="Proteomes" id="UP000824782">
    <property type="component" value="Unassembled WGS sequence"/>
</dbReference>
<accession>A0AAV7B9M8</accession>
<dbReference type="GO" id="GO:0006955">
    <property type="term" value="P:immune response"/>
    <property type="evidence" value="ECO:0007669"/>
    <property type="project" value="InterPro"/>
</dbReference>
<keyword evidence="5" id="KW-1185">Reference proteome</keyword>
<dbReference type="AlphaFoldDB" id="A0AAV7B9M8"/>
<evidence type="ECO:0000256" key="3">
    <source>
        <dbReference type="ARBA" id="ARBA00022525"/>
    </source>
</evidence>
<reference evidence="4" key="1">
    <citation type="thesis" date="2020" institute="ProQuest LLC" country="789 East Eisenhower Parkway, Ann Arbor, MI, USA">
        <title>Comparative Genomics and Chromosome Evolution.</title>
        <authorList>
            <person name="Mudd A.B."/>
        </authorList>
    </citation>
    <scope>NUCLEOTIDE SEQUENCE</scope>
    <source>
        <strain evidence="4">237g6f4</strain>
        <tissue evidence="4">Blood</tissue>
    </source>
</reference>
<dbReference type="SUPFAM" id="SSF50353">
    <property type="entry name" value="Cytokine"/>
    <property type="match status" value="1"/>
</dbReference>
<name>A0AAV7B9M8_ENGPU</name>
<dbReference type="GO" id="GO:0005125">
    <property type="term" value="F:cytokine activity"/>
    <property type="evidence" value="ECO:0007669"/>
    <property type="project" value="InterPro"/>
</dbReference>
<dbReference type="InterPro" id="IPR008996">
    <property type="entry name" value="IL1/FGF"/>
</dbReference>
<comment type="similarity">
    <text evidence="2">Belongs to the IL-1 family.</text>
</comment>
<organism evidence="4 5">
    <name type="scientific">Engystomops pustulosus</name>
    <name type="common">Tungara frog</name>
    <name type="synonym">Physalaemus pustulosus</name>
    <dbReference type="NCBI Taxonomy" id="76066"/>
    <lineage>
        <taxon>Eukaryota</taxon>
        <taxon>Metazoa</taxon>
        <taxon>Chordata</taxon>
        <taxon>Craniata</taxon>
        <taxon>Vertebrata</taxon>
        <taxon>Euteleostomi</taxon>
        <taxon>Amphibia</taxon>
        <taxon>Batrachia</taxon>
        <taxon>Anura</taxon>
        <taxon>Neobatrachia</taxon>
        <taxon>Hyloidea</taxon>
        <taxon>Leptodactylidae</taxon>
        <taxon>Leiuperinae</taxon>
        <taxon>Engystomops</taxon>
    </lineage>
</organism>
<gene>
    <name evidence="4" type="ORF">GDO81_014328</name>
</gene>
<proteinExistence type="inferred from homology"/>
<dbReference type="GO" id="GO:0006954">
    <property type="term" value="P:inflammatory response"/>
    <property type="evidence" value="ECO:0007669"/>
    <property type="project" value="InterPro"/>
</dbReference>
<evidence type="ECO:0000256" key="2">
    <source>
        <dbReference type="ARBA" id="ARBA00010448"/>
    </source>
</evidence>
<sequence length="189" mass="21682">MEEKRLCDLLDGFKKHKQIGFGTIKIDYQKNDHLLIANPEKRTATFEPLQSTEVERAIFHLYAYKENKSNRGGLPVAIICKIGNNNYTLKAESNSVIFVDHPLPQKIPEEKSGFIFYMKNFSPGNDCFKFESSVQNNFYLSWNENKELILKECNEQLDETISFFLEYTDTCKSSGCELGANMAVSSRLP</sequence>
<dbReference type="Pfam" id="PF00340">
    <property type="entry name" value="IL1"/>
    <property type="match status" value="1"/>
</dbReference>
<dbReference type="GO" id="GO:0005615">
    <property type="term" value="C:extracellular space"/>
    <property type="evidence" value="ECO:0007669"/>
    <property type="project" value="InterPro"/>
</dbReference>
<evidence type="ECO:0000256" key="1">
    <source>
        <dbReference type="ARBA" id="ARBA00004613"/>
    </source>
</evidence>
<comment type="caution">
    <text evidence="4">The sequence shown here is derived from an EMBL/GenBank/DDBJ whole genome shotgun (WGS) entry which is preliminary data.</text>
</comment>
<keyword evidence="3" id="KW-0964">Secreted</keyword>
<dbReference type="InterPro" id="IPR000975">
    <property type="entry name" value="IL-1_fam"/>
</dbReference>
<dbReference type="Gene3D" id="2.80.10.50">
    <property type="match status" value="1"/>
</dbReference>